<feature type="chain" id="PRO_5040129364" description="Hydrophobin" evidence="1">
    <location>
        <begin position="19"/>
        <end position="273"/>
    </location>
</feature>
<proteinExistence type="predicted"/>
<accession>A0A9P8MXW9</accession>
<dbReference type="OrthoDB" id="8115477at2759"/>
<evidence type="ECO:0000313" key="2">
    <source>
        <dbReference type="EMBL" id="KAH0962306.1"/>
    </source>
</evidence>
<feature type="signal peptide" evidence="1">
    <location>
        <begin position="1"/>
        <end position="18"/>
    </location>
</feature>
<comment type="caution">
    <text evidence="2">The sequence shown here is derived from an EMBL/GenBank/DDBJ whole genome shotgun (WGS) entry which is preliminary data.</text>
</comment>
<gene>
    <name evidence="2" type="ORF">HRG_06408</name>
</gene>
<keyword evidence="1" id="KW-0732">Signal</keyword>
<dbReference type="AlphaFoldDB" id="A0A9P8MXW9"/>
<dbReference type="RefSeq" id="XP_044719819.1">
    <property type="nucleotide sequence ID" value="XM_044864879.1"/>
</dbReference>
<dbReference type="EMBL" id="JAIZPD010000006">
    <property type="protein sequence ID" value="KAH0962306.1"/>
    <property type="molecule type" value="Genomic_DNA"/>
</dbReference>
<evidence type="ECO:0000313" key="3">
    <source>
        <dbReference type="Proteomes" id="UP000824596"/>
    </source>
</evidence>
<organism evidence="2 3">
    <name type="scientific">Hirsutella rhossiliensis</name>
    <dbReference type="NCBI Taxonomy" id="111463"/>
    <lineage>
        <taxon>Eukaryota</taxon>
        <taxon>Fungi</taxon>
        <taxon>Dikarya</taxon>
        <taxon>Ascomycota</taxon>
        <taxon>Pezizomycotina</taxon>
        <taxon>Sordariomycetes</taxon>
        <taxon>Hypocreomycetidae</taxon>
        <taxon>Hypocreales</taxon>
        <taxon>Ophiocordycipitaceae</taxon>
        <taxon>Hirsutella</taxon>
    </lineage>
</organism>
<keyword evidence="3" id="KW-1185">Reference proteome</keyword>
<sequence>MKYTAALSVLALAATAVATPTEGKNDYDVKDHKDYKGYGDNDYDFKGKDYKSHSDFNFKDVKVSKSHSDFDYKDVKVRKGDWDNDYYGKDYKYGHKHDGYYGKDYKYGRKDYDDYGYKGIKDYGRYDNDNDYYGNGRYHGGDFRHHGKHHHHHDRDFGNYRRGGFGHHGRDWDDDFYGRHGHHGHHRHHGHHGHHGFGGRRHHGFGGYRHGHRNEVNVCSAKGHQQVCCNGGLLGCTVQALGSHCNNNAYCCETGKSLGGLINISALNCLKLL</sequence>
<evidence type="ECO:0000256" key="1">
    <source>
        <dbReference type="SAM" id="SignalP"/>
    </source>
</evidence>
<dbReference type="GeneID" id="68355537"/>
<protein>
    <recommendedName>
        <fullName evidence="4">Hydrophobin</fullName>
    </recommendedName>
</protein>
<reference evidence="2" key="1">
    <citation type="submission" date="2021-09" db="EMBL/GenBank/DDBJ databases">
        <title>A high-quality genome of the endoparasitic fungus Hirsutella rhossiliensis with a comparison of Hirsutella genomes reveals transposable elements contributing to genome size variation.</title>
        <authorList>
            <person name="Lin R."/>
            <person name="Jiao Y."/>
            <person name="Sun X."/>
            <person name="Ling J."/>
            <person name="Xie B."/>
            <person name="Cheng X."/>
        </authorList>
    </citation>
    <scope>NUCLEOTIDE SEQUENCE</scope>
    <source>
        <strain evidence="2">HR02</strain>
    </source>
</reference>
<evidence type="ECO:0008006" key="4">
    <source>
        <dbReference type="Google" id="ProtNLM"/>
    </source>
</evidence>
<dbReference type="Proteomes" id="UP000824596">
    <property type="component" value="Unassembled WGS sequence"/>
</dbReference>
<name>A0A9P8MXW9_9HYPO</name>